<sequence>MSRVYSCLSLFYHIGQIFDIECIYFSAAVLMNNLNDPHRSHGSIHTEVVTRDVRLNKRIRPGSQGDGGGDSSKWNYALGWIWSKESQKEIEAAKIKYEKTIKIIQKDLNVKYRQTLSENRRETAQLELDLEKEKQRVHGYHQTLASQSRQLEEERRGMRLEREALENKRSRLHYNERERRASLDLKDVEYRLVERQRAFCSILVPHARRVEMEKDLLTYIAKGPSGSYCQTAPSCISGDGGRLMWLYLRYWKLQLTLQSHQRAEAAMLGTQTKE</sequence>
<reference evidence="2" key="2">
    <citation type="submission" date="2025-09" db="UniProtKB">
        <authorList>
            <consortium name="Ensembl"/>
        </authorList>
    </citation>
    <scope>IDENTIFICATION</scope>
</reference>
<name>A0A672LF23_SINGR</name>
<dbReference type="Proteomes" id="UP000472262">
    <property type="component" value="Unassembled WGS sequence"/>
</dbReference>
<organism evidence="2 3">
    <name type="scientific">Sinocyclocheilus grahami</name>
    <name type="common">Dianchi golden-line fish</name>
    <name type="synonym">Barbus grahami</name>
    <dbReference type="NCBI Taxonomy" id="75366"/>
    <lineage>
        <taxon>Eukaryota</taxon>
        <taxon>Metazoa</taxon>
        <taxon>Chordata</taxon>
        <taxon>Craniata</taxon>
        <taxon>Vertebrata</taxon>
        <taxon>Euteleostomi</taxon>
        <taxon>Actinopterygii</taxon>
        <taxon>Neopterygii</taxon>
        <taxon>Teleostei</taxon>
        <taxon>Ostariophysi</taxon>
        <taxon>Cypriniformes</taxon>
        <taxon>Cyprinidae</taxon>
        <taxon>Cyprininae</taxon>
        <taxon>Sinocyclocheilus</taxon>
    </lineage>
</organism>
<reference evidence="2" key="1">
    <citation type="submission" date="2025-08" db="UniProtKB">
        <authorList>
            <consortium name="Ensembl"/>
        </authorList>
    </citation>
    <scope>IDENTIFICATION</scope>
</reference>
<keyword evidence="3" id="KW-1185">Reference proteome</keyword>
<dbReference type="PANTHER" id="PTHR31958:SF2">
    <property type="entry name" value="COILED-COIL DOMAIN-CONTAINING PROTEIN 127"/>
    <property type="match status" value="1"/>
</dbReference>
<dbReference type="Ensembl" id="ENSSGRT00000023857.1">
    <property type="protein sequence ID" value="ENSSGRP00000022108.1"/>
    <property type="gene ID" value="ENSSGRG00000013184.1"/>
</dbReference>
<protein>
    <submittedName>
        <fullName evidence="2">Coiled-coil domain containing 127b</fullName>
    </submittedName>
</protein>
<evidence type="ECO:0000256" key="1">
    <source>
        <dbReference type="SAM" id="Coils"/>
    </source>
</evidence>
<dbReference type="InParanoid" id="A0A672LF23"/>
<dbReference type="AlphaFoldDB" id="A0A672LF23"/>
<evidence type="ECO:0000313" key="3">
    <source>
        <dbReference type="Proteomes" id="UP000472262"/>
    </source>
</evidence>
<feature type="coiled-coil region" evidence="1">
    <location>
        <begin position="116"/>
        <end position="168"/>
    </location>
</feature>
<accession>A0A672LF23</accession>
<keyword evidence="1" id="KW-0175">Coiled coil</keyword>
<evidence type="ECO:0000313" key="2">
    <source>
        <dbReference type="Ensembl" id="ENSSGRP00000022108.1"/>
    </source>
</evidence>
<proteinExistence type="predicted"/>
<dbReference type="InterPro" id="IPR034607">
    <property type="entry name" value="CCDC127"/>
</dbReference>
<dbReference type="PANTHER" id="PTHR31958">
    <property type="entry name" value="COILED-COIL DOMAIN-CONTAINING PROTEIN 127"/>
    <property type="match status" value="1"/>
</dbReference>